<dbReference type="Pfam" id="PF00018">
    <property type="entry name" value="SH3_1"/>
    <property type="match status" value="1"/>
</dbReference>
<dbReference type="InterPro" id="IPR036028">
    <property type="entry name" value="SH3-like_dom_sf"/>
</dbReference>
<dbReference type="PRINTS" id="PR00499">
    <property type="entry name" value="P67PHOX"/>
</dbReference>
<evidence type="ECO:0000313" key="8">
    <source>
        <dbReference type="Proteomes" id="UP000440578"/>
    </source>
</evidence>
<dbReference type="SMART" id="SM00326">
    <property type="entry name" value="SH3"/>
    <property type="match status" value="1"/>
</dbReference>
<dbReference type="Proteomes" id="UP000440578">
    <property type="component" value="Unassembled WGS sequence"/>
</dbReference>
<dbReference type="AlphaFoldDB" id="A0A6A4WQW4"/>
<dbReference type="PROSITE" id="PS50002">
    <property type="entry name" value="SH3"/>
    <property type="match status" value="1"/>
</dbReference>
<accession>A0A6A4WQW4</accession>
<dbReference type="InterPro" id="IPR035824">
    <property type="entry name" value="Endophilin_A_SH3"/>
</dbReference>
<evidence type="ECO:0000256" key="3">
    <source>
        <dbReference type="ARBA" id="ARBA00022443"/>
    </source>
</evidence>
<dbReference type="PANTHER" id="PTHR14167">
    <property type="entry name" value="SH3 DOMAIN-CONTAINING"/>
    <property type="match status" value="1"/>
</dbReference>
<keyword evidence="3 5" id="KW-0728">SH3 domain</keyword>
<evidence type="ECO:0000256" key="1">
    <source>
        <dbReference type="ARBA" id="ARBA00003037"/>
    </source>
</evidence>
<gene>
    <name evidence="7" type="primary">SH3GL1</name>
    <name evidence="7" type="ORF">FJT64_023656</name>
</gene>
<evidence type="ECO:0000256" key="5">
    <source>
        <dbReference type="PROSITE-ProRule" id="PRU00192"/>
    </source>
</evidence>
<evidence type="ECO:0000313" key="7">
    <source>
        <dbReference type="EMBL" id="KAF0304481.1"/>
    </source>
</evidence>
<reference evidence="7 8" key="1">
    <citation type="submission" date="2019-07" db="EMBL/GenBank/DDBJ databases">
        <title>Draft genome assembly of a fouling barnacle, Amphibalanus amphitrite (Darwin, 1854): The first reference genome for Thecostraca.</title>
        <authorList>
            <person name="Kim W."/>
        </authorList>
    </citation>
    <scope>NUCLEOTIDE SEQUENCE [LARGE SCALE GENOMIC DNA]</scope>
    <source>
        <strain evidence="7">SNU_AA5</strain>
        <tissue evidence="7">Soma without cirri and trophi</tissue>
    </source>
</reference>
<dbReference type="SUPFAM" id="SSF50044">
    <property type="entry name" value="SH3-domain"/>
    <property type="match status" value="1"/>
</dbReference>
<dbReference type="CDD" id="cd11803">
    <property type="entry name" value="SH3_Endophilin_A"/>
    <property type="match status" value="1"/>
</dbReference>
<feature type="domain" description="SH3" evidence="6">
    <location>
        <begin position="10"/>
        <end position="69"/>
    </location>
</feature>
<comment type="function">
    <text evidence="1">Required presynaptically at the neuromuscular junction. Implicated in synaptic vesicle endocytosis.</text>
</comment>
<comment type="caution">
    <text evidence="7">The sequence shown here is derived from an EMBL/GenBank/DDBJ whole genome shotgun (WGS) entry which is preliminary data.</text>
</comment>
<evidence type="ECO:0000256" key="2">
    <source>
        <dbReference type="ARBA" id="ARBA00018286"/>
    </source>
</evidence>
<dbReference type="PANTHER" id="PTHR14167:SF116">
    <property type="entry name" value="CAP, ISOFORM AC"/>
    <property type="match status" value="1"/>
</dbReference>
<dbReference type="OrthoDB" id="443981at2759"/>
<dbReference type="InterPro" id="IPR050384">
    <property type="entry name" value="Endophilin_SH3RF"/>
</dbReference>
<organism evidence="7 8">
    <name type="scientific">Amphibalanus amphitrite</name>
    <name type="common">Striped barnacle</name>
    <name type="synonym">Balanus amphitrite</name>
    <dbReference type="NCBI Taxonomy" id="1232801"/>
    <lineage>
        <taxon>Eukaryota</taxon>
        <taxon>Metazoa</taxon>
        <taxon>Ecdysozoa</taxon>
        <taxon>Arthropoda</taxon>
        <taxon>Crustacea</taxon>
        <taxon>Multicrustacea</taxon>
        <taxon>Cirripedia</taxon>
        <taxon>Thoracica</taxon>
        <taxon>Thoracicalcarea</taxon>
        <taxon>Balanomorpha</taxon>
        <taxon>Balanoidea</taxon>
        <taxon>Balanidae</taxon>
        <taxon>Amphibalaninae</taxon>
        <taxon>Amphibalanus</taxon>
    </lineage>
</organism>
<keyword evidence="8" id="KW-1185">Reference proteome</keyword>
<dbReference type="EMBL" id="VIIS01000841">
    <property type="protein sequence ID" value="KAF0304481.1"/>
    <property type="molecule type" value="Genomic_DNA"/>
</dbReference>
<dbReference type="PRINTS" id="PR00452">
    <property type="entry name" value="SH3DOMAIN"/>
</dbReference>
<dbReference type="InterPro" id="IPR001452">
    <property type="entry name" value="SH3_domain"/>
</dbReference>
<proteinExistence type="predicted"/>
<sequence length="72" mass="7984">MRSPGRTPSRPAPSAQALYDFQPENPGELGFKEGNIIALTQQIDDNWLEGQLDGHTGYFPITYVKVLVPLAR</sequence>
<dbReference type="Gene3D" id="2.30.30.40">
    <property type="entry name" value="SH3 Domains"/>
    <property type="match status" value="1"/>
</dbReference>
<evidence type="ECO:0000259" key="6">
    <source>
        <dbReference type="PROSITE" id="PS50002"/>
    </source>
</evidence>
<protein>
    <recommendedName>
        <fullName evidence="2">Endophilin-A</fullName>
    </recommendedName>
    <alternativeName>
        <fullName evidence="4">SH3 domain-containing GRB2-like protein</fullName>
    </alternativeName>
</protein>
<evidence type="ECO:0000256" key="4">
    <source>
        <dbReference type="ARBA" id="ARBA00030140"/>
    </source>
</evidence>
<name>A0A6A4WQW4_AMPAM</name>